<evidence type="ECO:0000256" key="1">
    <source>
        <dbReference type="SAM" id="MobiDB-lite"/>
    </source>
</evidence>
<dbReference type="OrthoDB" id="10550864at2759"/>
<dbReference type="InParanoid" id="A0A2H3CC76"/>
<proteinExistence type="predicted"/>
<dbReference type="Proteomes" id="UP000217790">
    <property type="component" value="Unassembled WGS sequence"/>
</dbReference>
<name>A0A2H3CC76_ARMGA</name>
<keyword evidence="3" id="KW-1185">Reference proteome</keyword>
<sequence length="107" mass="12236">MDRRHHEIKNTLGKKHMPSYTQLFNQARLYIRSMLESGALAESYKDPIPDPVNPIAWQEEGAMEGYQDPQLVYNGWYTDADRARFPDPFSVQVGESPSPPLDDGPTR</sequence>
<organism evidence="2 3">
    <name type="scientific">Armillaria gallica</name>
    <name type="common">Bulbous honey fungus</name>
    <name type="synonym">Armillaria bulbosa</name>
    <dbReference type="NCBI Taxonomy" id="47427"/>
    <lineage>
        <taxon>Eukaryota</taxon>
        <taxon>Fungi</taxon>
        <taxon>Dikarya</taxon>
        <taxon>Basidiomycota</taxon>
        <taxon>Agaricomycotina</taxon>
        <taxon>Agaricomycetes</taxon>
        <taxon>Agaricomycetidae</taxon>
        <taxon>Agaricales</taxon>
        <taxon>Marasmiineae</taxon>
        <taxon>Physalacriaceae</taxon>
        <taxon>Armillaria</taxon>
    </lineage>
</organism>
<dbReference type="AlphaFoldDB" id="A0A2H3CC76"/>
<evidence type="ECO:0000313" key="2">
    <source>
        <dbReference type="EMBL" id="PBK79470.1"/>
    </source>
</evidence>
<feature type="region of interest" description="Disordered" evidence="1">
    <location>
        <begin position="87"/>
        <end position="107"/>
    </location>
</feature>
<gene>
    <name evidence="2" type="ORF">ARMGADRAFT_1040784</name>
</gene>
<accession>A0A2H3CC76</accession>
<reference evidence="3" key="1">
    <citation type="journal article" date="2017" name="Nat. Ecol. Evol.">
        <title>Genome expansion and lineage-specific genetic innovations in the forest pathogenic fungi Armillaria.</title>
        <authorList>
            <person name="Sipos G."/>
            <person name="Prasanna A.N."/>
            <person name="Walter M.C."/>
            <person name="O'Connor E."/>
            <person name="Balint B."/>
            <person name="Krizsan K."/>
            <person name="Kiss B."/>
            <person name="Hess J."/>
            <person name="Varga T."/>
            <person name="Slot J."/>
            <person name="Riley R."/>
            <person name="Boka B."/>
            <person name="Rigling D."/>
            <person name="Barry K."/>
            <person name="Lee J."/>
            <person name="Mihaltcheva S."/>
            <person name="LaButti K."/>
            <person name="Lipzen A."/>
            <person name="Waldron R."/>
            <person name="Moloney N.M."/>
            <person name="Sperisen C."/>
            <person name="Kredics L."/>
            <person name="Vagvoelgyi C."/>
            <person name="Patrignani A."/>
            <person name="Fitzpatrick D."/>
            <person name="Nagy I."/>
            <person name="Doyle S."/>
            <person name="Anderson J.B."/>
            <person name="Grigoriev I.V."/>
            <person name="Gueldener U."/>
            <person name="Muensterkoetter M."/>
            <person name="Nagy L.G."/>
        </authorList>
    </citation>
    <scope>NUCLEOTIDE SEQUENCE [LARGE SCALE GENOMIC DNA]</scope>
    <source>
        <strain evidence="3">Ar21-2</strain>
    </source>
</reference>
<protein>
    <submittedName>
        <fullName evidence="2">Uncharacterized protein</fullName>
    </submittedName>
</protein>
<feature type="compositionally biased region" description="Pro residues" evidence="1">
    <location>
        <begin position="97"/>
        <end position="107"/>
    </location>
</feature>
<dbReference type="EMBL" id="KZ293774">
    <property type="protein sequence ID" value="PBK79470.1"/>
    <property type="molecule type" value="Genomic_DNA"/>
</dbReference>
<evidence type="ECO:0000313" key="3">
    <source>
        <dbReference type="Proteomes" id="UP000217790"/>
    </source>
</evidence>